<sequence length="488" mass="56689">MRHIPNEVLDRIIEASHDEAALVSLSCTSKRLRVRVSHRQKLWRGRFEQQFPQRDDKEREWLCQYKRTYQAKTYVSNAAEGLPSQPDDSPLDWFDAYCKRRATEYRWRHGQYAVNRLVDVADACPRGVRLQSIPYAPRRSSPDKAVVASQWQLISQVQPTWLLESLCWDGIDVENREIWDMWRSDDYLVIQTMNTSNHSVRRNALHVWHFAALDVPPQTIRTKSGWIHDVSVREHWLIYRWEPSTLFKQHFICVYNLAKGSYCSDARDDLAYCILRTTADSVYIAWIESDRDSYSYIAVTYNMWRIAPGQAAPFQWQSSKKTEMSDGASTITPRRIDDNRFIMSANYDFEPNPGLPPPLVLVELVDGKTGTVMEEKWSRTMRISRLQPIGSRNLLMVEQGRKTVLLSLSDGSVVHRMHYVHLDCWRISGLYPLNDQWAKMADDETWADPKTDVSLSVHNATQVFLPTAILYGTNGALTVVDYMGYSRR</sequence>
<gene>
    <name evidence="1" type="ORF">THASP1DRAFT_25502</name>
</gene>
<evidence type="ECO:0000313" key="2">
    <source>
        <dbReference type="Proteomes" id="UP000271241"/>
    </source>
</evidence>
<keyword evidence="2" id="KW-1185">Reference proteome</keyword>
<accession>A0A4P9XK01</accession>
<reference evidence="2" key="1">
    <citation type="journal article" date="2018" name="Nat. Microbiol.">
        <title>Leveraging single-cell genomics to expand the fungal tree of life.</title>
        <authorList>
            <person name="Ahrendt S.R."/>
            <person name="Quandt C.A."/>
            <person name="Ciobanu D."/>
            <person name="Clum A."/>
            <person name="Salamov A."/>
            <person name="Andreopoulos B."/>
            <person name="Cheng J.F."/>
            <person name="Woyke T."/>
            <person name="Pelin A."/>
            <person name="Henrissat B."/>
            <person name="Reynolds N.K."/>
            <person name="Benny G.L."/>
            <person name="Smith M.E."/>
            <person name="James T.Y."/>
            <person name="Grigoriev I.V."/>
        </authorList>
    </citation>
    <scope>NUCLEOTIDE SEQUENCE [LARGE SCALE GENOMIC DNA]</scope>
    <source>
        <strain evidence="2">RSA 1356</strain>
    </source>
</reference>
<dbReference type="Proteomes" id="UP000271241">
    <property type="component" value="Unassembled WGS sequence"/>
</dbReference>
<dbReference type="SUPFAM" id="SSF81383">
    <property type="entry name" value="F-box domain"/>
    <property type="match status" value="1"/>
</dbReference>
<dbReference type="InterPro" id="IPR036047">
    <property type="entry name" value="F-box-like_dom_sf"/>
</dbReference>
<dbReference type="AlphaFoldDB" id="A0A4P9XK01"/>
<dbReference type="EMBL" id="KZ992950">
    <property type="protein sequence ID" value="RKP06118.1"/>
    <property type="molecule type" value="Genomic_DNA"/>
</dbReference>
<organism evidence="1 2">
    <name type="scientific">Thamnocephalis sphaerospora</name>
    <dbReference type="NCBI Taxonomy" id="78915"/>
    <lineage>
        <taxon>Eukaryota</taxon>
        <taxon>Fungi</taxon>
        <taxon>Fungi incertae sedis</taxon>
        <taxon>Zoopagomycota</taxon>
        <taxon>Zoopagomycotina</taxon>
        <taxon>Zoopagomycetes</taxon>
        <taxon>Zoopagales</taxon>
        <taxon>Sigmoideomycetaceae</taxon>
        <taxon>Thamnocephalis</taxon>
    </lineage>
</organism>
<protein>
    <recommendedName>
        <fullName evidence="3">F-box domain-containing protein</fullName>
    </recommendedName>
</protein>
<name>A0A4P9XK01_9FUNG</name>
<proteinExistence type="predicted"/>
<evidence type="ECO:0008006" key="3">
    <source>
        <dbReference type="Google" id="ProtNLM"/>
    </source>
</evidence>
<evidence type="ECO:0000313" key="1">
    <source>
        <dbReference type="EMBL" id="RKP06118.1"/>
    </source>
</evidence>